<evidence type="ECO:0000256" key="1">
    <source>
        <dbReference type="SAM" id="Phobius"/>
    </source>
</evidence>
<evidence type="ECO:0000313" key="2">
    <source>
        <dbReference type="EMBL" id="KIX12601.1"/>
    </source>
</evidence>
<dbReference type="EMBL" id="AZAC01000029">
    <property type="protein sequence ID" value="KIX12601.1"/>
    <property type="molecule type" value="Genomic_DNA"/>
</dbReference>
<keyword evidence="3" id="KW-1185">Reference proteome</keyword>
<dbReference type="RefSeq" id="WP_044350488.1">
    <property type="nucleotide sequence ID" value="NZ_AZAC01000029.1"/>
</dbReference>
<protein>
    <recommendedName>
        <fullName evidence="4">Prolipoprotein diacylglyceryl transferase</fullName>
    </recommendedName>
</protein>
<name>A0A0D2JA60_9BACT</name>
<dbReference type="InterPro" id="IPR001640">
    <property type="entry name" value="Lgt"/>
</dbReference>
<keyword evidence="1" id="KW-0472">Membrane</keyword>
<dbReference type="STRING" id="1429043.X474_18525"/>
<keyword evidence="1" id="KW-0812">Transmembrane</keyword>
<keyword evidence="1" id="KW-1133">Transmembrane helix</keyword>
<feature type="transmembrane region" description="Helical" evidence="1">
    <location>
        <begin position="51"/>
        <end position="72"/>
    </location>
</feature>
<reference evidence="2 3" key="1">
    <citation type="submission" date="2013-11" db="EMBL/GenBank/DDBJ databases">
        <title>Metagenomic analysis of a methanogenic consortium involved in long chain n-alkane degradation.</title>
        <authorList>
            <person name="Davidova I.A."/>
            <person name="Callaghan A.V."/>
            <person name="Wawrik B."/>
            <person name="Pruitt S."/>
            <person name="Marks C."/>
            <person name="Duncan K.E."/>
            <person name="Suflita J.M."/>
        </authorList>
    </citation>
    <scope>NUCLEOTIDE SEQUENCE [LARGE SCALE GENOMIC DNA]</scope>
    <source>
        <strain evidence="2 3">SPR</strain>
    </source>
</reference>
<proteinExistence type="predicted"/>
<dbReference type="OrthoDB" id="5386948at2"/>
<accession>A0A0D2JA60</accession>
<feature type="transmembrane region" description="Helical" evidence="1">
    <location>
        <begin position="142"/>
        <end position="160"/>
    </location>
</feature>
<feature type="transmembrane region" description="Helical" evidence="1">
    <location>
        <begin position="84"/>
        <end position="105"/>
    </location>
</feature>
<dbReference type="GO" id="GO:0005886">
    <property type="term" value="C:plasma membrane"/>
    <property type="evidence" value="ECO:0007669"/>
    <property type="project" value="InterPro"/>
</dbReference>
<gene>
    <name evidence="2" type="ORF">X474_18525</name>
</gene>
<feature type="transmembrane region" description="Helical" evidence="1">
    <location>
        <begin position="316"/>
        <end position="334"/>
    </location>
</feature>
<organism evidence="2 3">
    <name type="scientific">Dethiosulfatarculus sandiegensis</name>
    <dbReference type="NCBI Taxonomy" id="1429043"/>
    <lineage>
        <taxon>Bacteria</taxon>
        <taxon>Pseudomonadati</taxon>
        <taxon>Thermodesulfobacteriota</taxon>
        <taxon>Desulfarculia</taxon>
        <taxon>Desulfarculales</taxon>
        <taxon>Desulfarculaceae</taxon>
        <taxon>Dethiosulfatarculus</taxon>
    </lineage>
</organism>
<evidence type="ECO:0000313" key="3">
    <source>
        <dbReference type="Proteomes" id="UP000032233"/>
    </source>
</evidence>
<sequence>MINEIFVLGLAGVYGVLLFWACRSLPGEKWQIACAIPTKKDETGHWQGRNVTYYGIFSANALALSLAMIFMMLGSLRVSAGKTLLFMAPLLLVCIPASSLVARWVEKKPATLTIGGASFVGLILAPWLVLATRAILGDQAGAGLRVLPVMACLTVCYAFGEGLGRLACVSFGCCYGKPISECPALIQKLFGGLAFRFEGHTKKIAYESGWEGRPVLPVQAITSVIYVGTGLLGLYLFLLDYFSAAFYVSLLITGLWRAYSETLRADYRGKGKLSAYQWMALASIPYGVCVGLLFPVHGLLNPPDAELGFLALWNPWVLILLQALWLAILVHSGASKVTASTISFHVVKDKT</sequence>
<feature type="transmembrane region" description="Helical" evidence="1">
    <location>
        <begin position="276"/>
        <end position="296"/>
    </location>
</feature>
<comment type="caution">
    <text evidence="2">The sequence shown here is derived from an EMBL/GenBank/DDBJ whole genome shotgun (WGS) entry which is preliminary data.</text>
</comment>
<dbReference type="GO" id="GO:0042158">
    <property type="term" value="P:lipoprotein biosynthetic process"/>
    <property type="evidence" value="ECO:0007669"/>
    <property type="project" value="InterPro"/>
</dbReference>
<dbReference type="Pfam" id="PF01790">
    <property type="entry name" value="LGT"/>
    <property type="match status" value="1"/>
</dbReference>
<feature type="transmembrane region" description="Helical" evidence="1">
    <location>
        <begin position="232"/>
        <end position="256"/>
    </location>
</feature>
<dbReference type="InParanoid" id="A0A0D2JA60"/>
<evidence type="ECO:0008006" key="4">
    <source>
        <dbReference type="Google" id="ProtNLM"/>
    </source>
</evidence>
<dbReference type="AlphaFoldDB" id="A0A0D2JA60"/>
<feature type="transmembrane region" description="Helical" evidence="1">
    <location>
        <begin position="111"/>
        <end position="130"/>
    </location>
</feature>
<dbReference type="PATRIC" id="fig|1429043.3.peg.3920"/>
<feature type="transmembrane region" description="Helical" evidence="1">
    <location>
        <begin position="5"/>
        <end position="21"/>
    </location>
</feature>
<dbReference type="Proteomes" id="UP000032233">
    <property type="component" value="Unassembled WGS sequence"/>
</dbReference>
<dbReference type="GO" id="GO:0008961">
    <property type="term" value="F:phosphatidylglycerol-prolipoprotein diacylglyceryl transferase activity"/>
    <property type="evidence" value="ECO:0007669"/>
    <property type="project" value="InterPro"/>
</dbReference>